<dbReference type="PANTHER" id="PTHR40661">
    <property type="match status" value="1"/>
</dbReference>
<sequence>MEKKKWYELAEQRRQVLNLSQVELADYFDVSQVTVGNWLNNRREPTLETIAKLLDYLGVSETVLHSDGSLSSGVSLTLGAEYQIKVAGELEFRSQLESPWQALDGEYITYASNDPRAFAVRVQGTKLEPRIGNGEFVVISPSVAVQQYDEVLVELANGNYMIKLFLAHRDGLYRFIDPNKGFNGEEDTRTTEEVRRVRYISAILKPKRELK</sequence>
<accession>A0A4S2QL37</accession>
<dbReference type="CDD" id="cd00093">
    <property type="entry name" value="HTH_XRE"/>
    <property type="match status" value="1"/>
</dbReference>
<evidence type="ECO:0000313" key="5">
    <source>
        <dbReference type="EMBL" id="THA18029.1"/>
    </source>
</evidence>
<dbReference type="PROSITE" id="PS50943">
    <property type="entry name" value="HTH_CROC1"/>
    <property type="match status" value="1"/>
</dbReference>
<comment type="caution">
    <text evidence="5">The sequence shown here is derived from an EMBL/GenBank/DDBJ whole genome shotgun (WGS) entry which is preliminary data.</text>
</comment>
<dbReference type="Pfam" id="PF00717">
    <property type="entry name" value="Peptidase_S24"/>
    <property type="match status" value="1"/>
</dbReference>
<dbReference type="InterPro" id="IPR036286">
    <property type="entry name" value="LexA/Signal_pep-like_sf"/>
</dbReference>
<dbReference type="AlphaFoldDB" id="A0A4S2QL37"/>
<gene>
    <name evidence="5" type="ORF">D3M76_00225</name>
</gene>
<keyword evidence="1" id="KW-0805">Transcription regulation</keyword>
<keyword evidence="3" id="KW-0804">Transcription</keyword>
<protein>
    <submittedName>
        <fullName evidence="5">Helix-turn-helix domain-containing protein</fullName>
    </submittedName>
</protein>
<feature type="domain" description="HTH cro/C1-type" evidence="4">
    <location>
        <begin position="12"/>
        <end position="64"/>
    </location>
</feature>
<organism evidence="5 6">
    <name type="scientific">Rodentibacter pneumotropicus</name>
    <dbReference type="NCBI Taxonomy" id="758"/>
    <lineage>
        <taxon>Bacteria</taxon>
        <taxon>Pseudomonadati</taxon>
        <taxon>Pseudomonadota</taxon>
        <taxon>Gammaproteobacteria</taxon>
        <taxon>Pasteurellales</taxon>
        <taxon>Pasteurellaceae</taxon>
        <taxon>Rodentibacter</taxon>
    </lineage>
</organism>
<name>A0A4S2QL37_9PAST</name>
<evidence type="ECO:0000256" key="3">
    <source>
        <dbReference type="ARBA" id="ARBA00023163"/>
    </source>
</evidence>
<dbReference type="InterPro" id="IPR015927">
    <property type="entry name" value="Peptidase_S24_S26A/B/C"/>
</dbReference>
<dbReference type="EMBL" id="QXNG01000002">
    <property type="protein sequence ID" value="THA18029.1"/>
    <property type="molecule type" value="Genomic_DNA"/>
</dbReference>
<dbReference type="Gene3D" id="2.10.109.10">
    <property type="entry name" value="Umud Fragment, subunit A"/>
    <property type="match status" value="1"/>
</dbReference>
<reference evidence="5 6" key="1">
    <citation type="journal article" date="2019" name="Vet. Microbiol.">
        <title>Development of multi locus sequence typing (MLST) of Rodentibacter pneumotropicus.</title>
        <authorList>
            <person name="Adhikary S."/>
            <person name="Bisgaard M."/>
            <person name="Boot R."/>
            <person name="Benga L."/>
            <person name="Nicklas W."/>
            <person name="Christensen H."/>
        </authorList>
    </citation>
    <scope>NUCLEOTIDE SEQUENCE [LARGE SCALE GENOMIC DNA]</scope>
    <source>
        <strain evidence="5 6">1596_07</strain>
    </source>
</reference>
<evidence type="ECO:0000256" key="1">
    <source>
        <dbReference type="ARBA" id="ARBA00023015"/>
    </source>
</evidence>
<dbReference type="Proteomes" id="UP000310576">
    <property type="component" value="Unassembled WGS sequence"/>
</dbReference>
<dbReference type="InterPro" id="IPR001387">
    <property type="entry name" value="Cro/C1-type_HTH"/>
</dbReference>
<evidence type="ECO:0000259" key="4">
    <source>
        <dbReference type="PROSITE" id="PS50943"/>
    </source>
</evidence>
<dbReference type="SUPFAM" id="SSF47413">
    <property type="entry name" value="lambda repressor-like DNA-binding domains"/>
    <property type="match status" value="1"/>
</dbReference>
<dbReference type="SMART" id="SM00530">
    <property type="entry name" value="HTH_XRE"/>
    <property type="match status" value="1"/>
</dbReference>
<proteinExistence type="predicted"/>
<dbReference type="SUPFAM" id="SSF51306">
    <property type="entry name" value="LexA/Signal peptidase"/>
    <property type="match status" value="1"/>
</dbReference>
<dbReference type="InterPro" id="IPR010982">
    <property type="entry name" value="Lambda_DNA-bd_dom_sf"/>
</dbReference>
<dbReference type="PANTHER" id="PTHR40661:SF3">
    <property type="entry name" value="FELS-1 PROPHAGE TRANSCRIPTIONAL REGULATOR"/>
    <property type="match status" value="1"/>
</dbReference>
<dbReference type="Pfam" id="PF01381">
    <property type="entry name" value="HTH_3"/>
    <property type="match status" value="1"/>
</dbReference>
<dbReference type="Gene3D" id="1.10.260.40">
    <property type="entry name" value="lambda repressor-like DNA-binding domains"/>
    <property type="match status" value="1"/>
</dbReference>
<dbReference type="GO" id="GO:0003677">
    <property type="term" value="F:DNA binding"/>
    <property type="evidence" value="ECO:0007669"/>
    <property type="project" value="UniProtKB-KW"/>
</dbReference>
<evidence type="ECO:0000256" key="2">
    <source>
        <dbReference type="ARBA" id="ARBA00023125"/>
    </source>
</evidence>
<keyword evidence="2" id="KW-0238">DNA-binding</keyword>
<dbReference type="RefSeq" id="WP_136125561.1">
    <property type="nucleotide sequence ID" value="NZ_CAJUGY010000041.1"/>
</dbReference>
<evidence type="ECO:0000313" key="6">
    <source>
        <dbReference type="Proteomes" id="UP000310576"/>
    </source>
</evidence>